<comment type="similarity">
    <text evidence="2 8">Belongs to the uridine kinase family.</text>
</comment>
<comment type="catalytic activity">
    <reaction evidence="7 8">
        <text>uridine + ATP = UMP + ADP + H(+)</text>
        <dbReference type="Rhea" id="RHEA:16825"/>
        <dbReference type="ChEBI" id="CHEBI:15378"/>
        <dbReference type="ChEBI" id="CHEBI:16704"/>
        <dbReference type="ChEBI" id="CHEBI:30616"/>
        <dbReference type="ChEBI" id="CHEBI:57865"/>
        <dbReference type="ChEBI" id="CHEBI:456216"/>
        <dbReference type="EC" id="2.7.1.48"/>
    </reaction>
</comment>
<comment type="pathway">
    <text evidence="8">Pyrimidine metabolism; CTP biosynthesis via salvage pathway; CTP from cytidine: step 1/3.</text>
</comment>
<dbReference type="CDD" id="cd02023">
    <property type="entry name" value="UMPK"/>
    <property type="match status" value="1"/>
</dbReference>
<keyword evidence="3 8" id="KW-0808">Transferase</keyword>
<evidence type="ECO:0000313" key="10">
    <source>
        <dbReference type="EMBL" id="CAG5088237.1"/>
    </source>
</evidence>
<evidence type="ECO:0000313" key="11">
    <source>
        <dbReference type="Proteomes" id="UP001158576"/>
    </source>
</evidence>
<evidence type="ECO:0000256" key="2">
    <source>
        <dbReference type="ARBA" id="ARBA00005408"/>
    </source>
</evidence>
<keyword evidence="5 8" id="KW-0418">Kinase</keyword>
<evidence type="ECO:0000256" key="4">
    <source>
        <dbReference type="ARBA" id="ARBA00022741"/>
    </source>
</evidence>
<sequence length="253" mass="28446">MTVTSSMPSAQIQRPNGTKPKPYIIGVVGGTNSGKSSVCKKIITELNTLGAMSVVSISQDSFYRDLEPDDLELAHKSEYNFDHPKSIDDAAIYELLIDLCEGRPGKIPIYDFKTHRSTGEFEPVQPAEVILLEGIMLFYYRKIREICDMKLFIDCDADTRLARRVRRDTAERGRTIDSIIKQYTSFVKPSYDEFCAPTKKYADVIVPRGVENEVAINLIICHIQDILKQSGEMFETQNGAACTNGDADQKRPH</sequence>
<dbReference type="InterPro" id="IPR027417">
    <property type="entry name" value="P-loop_NTPase"/>
</dbReference>
<dbReference type="InterPro" id="IPR006083">
    <property type="entry name" value="PRK/URK"/>
</dbReference>
<evidence type="ECO:0000256" key="1">
    <source>
        <dbReference type="ARBA" id="ARBA00004690"/>
    </source>
</evidence>
<reference evidence="10 11" key="1">
    <citation type="submission" date="2021-04" db="EMBL/GenBank/DDBJ databases">
        <authorList>
            <person name="Bliznina A."/>
        </authorList>
    </citation>
    <scope>NUCLEOTIDE SEQUENCE [LARGE SCALE GENOMIC DNA]</scope>
</reference>
<feature type="domain" description="Phosphoribulokinase/uridine kinase" evidence="9">
    <location>
        <begin position="24"/>
        <end position="214"/>
    </location>
</feature>
<comment type="catalytic activity">
    <reaction evidence="6 8">
        <text>cytidine + ATP = CMP + ADP + H(+)</text>
        <dbReference type="Rhea" id="RHEA:24674"/>
        <dbReference type="ChEBI" id="CHEBI:15378"/>
        <dbReference type="ChEBI" id="CHEBI:17562"/>
        <dbReference type="ChEBI" id="CHEBI:30616"/>
        <dbReference type="ChEBI" id="CHEBI:60377"/>
        <dbReference type="ChEBI" id="CHEBI:456216"/>
        <dbReference type="EC" id="2.7.1.48"/>
    </reaction>
</comment>
<protein>
    <recommendedName>
        <fullName evidence="8">Uridine-cytidine kinase</fullName>
        <ecNumber evidence="8">2.7.1.48</ecNumber>
    </recommendedName>
</protein>
<dbReference type="Gene3D" id="3.40.50.300">
    <property type="entry name" value="P-loop containing nucleotide triphosphate hydrolases"/>
    <property type="match status" value="1"/>
</dbReference>
<evidence type="ECO:0000256" key="8">
    <source>
        <dbReference type="RuleBase" id="RU003825"/>
    </source>
</evidence>
<dbReference type="NCBIfam" id="TIGR00235">
    <property type="entry name" value="udk"/>
    <property type="match status" value="1"/>
</dbReference>
<dbReference type="PRINTS" id="PR00988">
    <property type="entry name" value="URIDINKINASE"/>
</dbReference>
<accession>A0ABN7S414</accession>
<proteinExistence type="inferred from homology"/>
<organism evidence="10 11">
    <name type="scientific">Oikopleura dioica</name>
    <name type="common">Tunicate</name>
    <dbReference type="NCBI Taxonomy" id="34765"/>
    <lineage>
        <taxon>Eukaryota</taxon>
        <taxon>Metazoa</taxon>
        <taxon>Chordata</taxon>
        <taxon>Tunicata</taxon>
        <taxon>Appendicularia</taxon>
        <taxon>Copelata</taxon>
        <taxon>Oikopleuridae</taxon>
        <taxon>Oikopleura</taxon>
    </lineage>
</organism>
<dbReference type="EMBL" id="OU015568">
    <property type="protein sequence ID" value="CAG5088237.1"/>
    <property type="molecule type" value="Genomic_DNA"/>
</dbReference>
<evidence type="ECO:0000256" key="5">
    <source>
        <dbReference type="ARBA" id="ARBA00022777"/>
    </source>
</evidence>
<evidence type="ECO:0000256" key="6">
    <source>
        <dbReference type="ARBA" id="ARBA00047436"/>
    </source>
</evidence>
<evidence type="ECO:0000256" key="7">
    <source>
        <dbReference type="ARBA" id="ARBA00048909"/>
    </source>
</evidence>
<dbReference type="PANTHER" id="PTHR10285">
    <property type="entry name" value="URIDINE KINASE"/>
    <property type="match status" value="1"/>
</dbReference>
<keyword evidence="11" id="KW-1185">Reference proteome</keyword>
<gene>
    <name evidence="10" type="ORF">OKIOD_LOCUS3343</name>
</gene>
<name>A0ABN7S414_OIKDI</name>
<dbReference type="Proteomes" id="UP001158576">
    <property type="component" value="Chromosome PAR"/>
</dbReference>
<dbReference type="NCBIfam" id="NF004018">
    <property type="entry name" value="PRK05480.1"/>
    <property type="match status" value="1"/>
</dbReference>
<keyword evidence="4 8" id="KW-0547">Nucleotide-binding</keyword>
<dbReference type="Pfam" id="PF00485">
    <property type="entry name" value="PRK"/>
    <property type="match status" value="1"/>
</dbReference>
<dbReference type="SUPFAM" id="SSF52540">
    <property type="entry name" value="P-loop containing nucleoside triphosphate hydrolases"/>
    <property type="match status" value="1"/>
</dbReference>
<evidence type="ECO:0000256" key="3">
    <source>
        <dbReference type="ARBA" id="ARBA00022679"/>
    </source>
</evidence>
<dbReference type="EC" id="2.7.1.48" evidence="8"/>
<evidence type="ECO:0000259" key="9">
    <source>
        <dbReference type="Pfam" id="PF00485"/>
    </source>
</evidence>
<comment type="pathway">
    <text evidence="1 8">Pyrimidine metabolism; UMP biosynthesis via salvage pathway; UMP from uridine: step 1/1.</text>
</comment>
<dbReference type="InterPro" id="IPR000764">
    <property type="entry name" value="Uridine_kinase-like"/>
</dbReference>
<keyword evidence="8" id="KW-0067">ATP-binding</keyword>